<feature type="region of interest" description="Disordered" evidence="1">
    <location>
        <begin position="320"/>
        <end position="339"/>
    </location>
</feature>
<dbReference type="PANTHER" id="PTHR47843:SF5">
    <property type="entry name" value="BTB_POZ DOMAIN PROTEIN"/>
    <property type="match status" value="1"/>
</dbReference>
<evidence type="ECO:0000313" key="3">
    <source>
        <dbReference type="Proteomes" id="UP000258309"/>
    </source>
</evidence>
<reference evidence="2 3" key="1">
    <citation type="submission" date="2018-05" db="EMBL/GenBank/DDBJ databases">
        <title>Draft genome sequence of Scytalidium lignicola DSM 105466, a ubiquitous saprotrophic fungus.</title>
        <authorList>
            <person name="Buettner E."/>
            <person name="Gebauer A.M."/>
            <person name="Hofrichter M."/>
            <person name="Liers C."/>
            <person name="Kellner H."/>
        </authorList>
    </citation>
    <scope>NUCLEOTIDE SEQUENCE [LARGE SCALE GENOMIC DNA]</scope>
    <source>
        <strain evidence="2 3">DSM 105466</strain>
    </source>
</reference>
<dbReference type="Proteomes" id="UP000258309">
    <property type="component" value="Unassembled WGS sequence"/>
</dbReference>
<sequence>MNTKKSKKRRAGVDIESTAPPSSELTQLGCLDVECAVLAQSAVPLNEHNNDIRSSEETPRSSFHVYLSPCIEVLVGPEQQKIPIHRGVLSQSPVLESMCYEDGGTGIITIPKIGLELFILIATYLYTGDYRNSASLAEPATWAGYSDPEKLRKHVQIYCYSKNYKLERLSELACSNIEASREPELQDLFSIANEAYEHLPLDDTWFFKYFRTAIRRGLENDPKLPEQPWILTVIEGGGRMAADVFSTLVLRKSGIDTTEIPQQIGTMLCPSKSDHLARLGKGGSWNNCEPCKRDRTRLLSLGSTILTLVISEQVTFLDPTNDSKDPVESNNSSGENIGIDGITIANEGKKTKRNKERKKQARQLRALVEKPGIKLLLSILSETMLEQDWSCSCPIQKEHLRKAGGKWLWEDCPRCQQDRALMMDKIHQLGFPREIQEAEIEQDDKEQTTKRMSHDKVVTCNTVRETSEAETGDSNSITYDEVTESELVLPPAEGKVNTISCYDGGGQESDDFIEVEQAGNGANGGVAYSDPESLPEDSAVRETLSVVCRSSRTSARDEAL</sequence>
<gene>
    <name evidence="2" type="ORF">B7463_g4758</name>
</gene>
<accession>A0A3E2HDR2</accession>
<keyword evidence="3" id="KW-1185">Reference proteome</keyword>
<feature type="non-terminal residue" evidence="2">
    <location>
        <position position="1"/>
    </location>
</feature>
<dbReference type="CDD" id="cd18186">
    <property type="entry name" value="BTB_POZ_ZBTB_KLHL-like"/>
    <property type="match status" value="1"/>
</dbReference>
<dbReference type="AlphaFoldDB" id="A0A3E2HDR2"/>
<name>A0A3E2HDR2_SCYLI</name>
<dbReference type="SUPFAM" id="SSF54695">
    <property type="entry name" value="POZ domain"/>
    <property type="match status" value="1"/>
</dbReference>
<proteinExistence type="predicted"/>
<feature type="region of interest" description="Disordered" evidence="1">
    <location>
        <begin position="517"/>
        <end position="539"/>
    </location>
</feature>
<evidence type="ECO:0008006" key="4">
    <source>
        <dbReference type="Google" id="ProtNLM"/>
    </source>
</evidence>
<dbReference type="Gene3D" id="3.30.710.10">
    <property type="entry name" value="Potassium Channel Kv1.1, Chain A"/>
    <property type="match status" value="1"/>
</dbReference>
<evidence type="ECO:0000313" key="2">
    <source>
        <dbReference type="EMBL" id="RFU31549.1"/>
    </source>
</evidence>
<organism evidence="2 3">
    <name type="scientific">Scytalidium lignicola</name>
    <name type="common">Hyphomycete</name>
    <dbReference type="NCBI Taxonomy" id="5539"/>
    <lineage>
        <taxon>Eukaryota</taxon>
        <taxon>Fungi</taxon>
        <taxon>Dikarya</taxon>
        <taxon>Ascomycota</taxon>
        <taxon>Pezizomycotina</taxon>
        <taxon>Leotiomycetes</taxon>
        <taxon>Leotiomycetes incertae sedis</taxon>
        <taxon>Scytalidium</taxon>
    </lineage>
</organism>
<dbReference type="PANTHER" id="PTHR47843">
    <property type="entry name" value="BTB DOMAIN-CONTAINING PROTEIN-RELATED"/>
    <property type="match status" value="1"/>
</dbReference>
<comment type="caution">
    <text evidence="2">The sequence shown here is derived from an EMBL/GenBank/DDBJ whole genome shotgun (WGS) entry which is preliminary data.</text>
</comment>
<protein>
    <recommendedName>
        <fullName evidence="4">BTB domain-containing protein</fullName>
    </recommendedName>
</protein>
<dbReference type="EMBL" id="NCSJ02000073">
    <property type="protein sequence ID" value="RFU31549.1"/>
    <property type="molecule type" value="Genomic_DNA"/>
</dbReference>
<dbReference type="InterPro" id="IPR011333">
    <property type="entry name" value="SKP1/BTB/POZ_sf"/>
</dbReference>
<evidence type="ECO:0000256" key="1">
    <source>
        <dbReference type="SAM" id="MobiDB-lite"/>
    </source>
</evidence>
<feature type="compositionally biased region" description="Basic residues" evidence="1">
    <location>
        <begin position="1"/>
        <end position="10"/>
    </location>
</feature>
<dbReference type="OrthoDB" id="3594103at2759"/>
<feature type="region of interest" description="Disordered" evidence="1">
    <location>
        <begin position="1"/>
        <end position="22"/>
    </location>
</feature>
<feature type="non-terminal residue" evidence="2">
    <location>
        <position position="560"/>
    </location>
</feature>